<dbReference type="EMBL" id="JYIJ01000014">
    <property type="protein sequence ID" value="KWX04836.1"/>
    <property type="molecule type" value="Genomic_DNA"/>
</dbReference>
<keyword evidence="2" id="KW-0812">Transmembrane</keyword>
<dbReference type="InterPro" id="IPR011701">
    <property type="entry name" value="MFS"/>
</dbReference>
<keyword evidence="2" id="KW-0472">Membrane</keyword>
<feature type="transmembrane region" description="Helical" evidence="2">
    <location>
        <begin position="79"/>
        <end position="101"/>
    </location>
</feature>
<organism evidence="4 5">
    <name type="scientific">Carbonactinospora thermoautotrophica</name>
    <dbReference type="NCBI Taxonomy" id="1469144"/>
    <lineage>
        <taxon>Bacteria</taxon>
        <taxon>Bacillati</taxon>
        <taxon>Actinomycetota</taxon>
        <taxon>Actinomycetes</taxon>
        <taxon>Kitasatosporales</taxon>
        <taxon>Carbonactinosporaceae</taxon>
        <taxon>Carbonactinospora</taxon>
    </lineage>
</organism>
<feature type="transmembrane region" description="Helical" evidence="2">
    <location>
        <begin position="239"/>
        <end position="263"/>
    </location>
</feature>
<protein>
    <recommendedName>
        <fullName evidence="7">Major facilitator superfamily (MFS) profile domain-containing protein</fullName>
    </recommendedName>
</protein>
<feature type="transmembrane region" description="Helical" evidence="2">
    <location>
        <begin position="18"/>
        <end position="36"/>
    </location>
</feature>
<comment type="caution">
    <text evidence="4">The sequence shown here is derived from an EMBL/GenBank/DDBJ whole genome shotgun (WGS) entry which is preliminary data.</text>
</comment>
<evidence type="ECO:0000313" key="4">
    <source>
        <dbReference type="EMBL" id="KWX10045.1"/>
    </source>
</evidence>
<evidence type="ECO:0008006" key="7">
    <source>
        <dbReference type="Google" id="ProtNLM"/>
    </source>
</evidence>
<dbReference type="EMBL" id="JYIK01000643">
    <property type="protein sequence ID" value="KWX10045.1"/>
    <property type="molecule type" value="Genomic_DNA"/>
</dbReference>
<dbReference type="PANTHER" id="PTHR23542:SF1">
    <property type="entry name" value="MAJOR FACILITATOR SUPERFAMILY (MFS) PROFILE DOMAIN-CONTAINING PROTEIN"/>
    <property type="match status" value="1"/>
</dbReference>
<feature type="transmembrane region" description="Helical" evidence="2">
    <location>
        <begin position="304"/>
        <end position="323"/>
    </location>
</feature>
<dbReference type="AlphaFoldDB" id="A0A132NJ18"/>
<name>A0A132NJ18_9ACTN</name>
<dbReference type="InterPro" id="IPR036259">
    <property type="entry name" value="MFS_trans_sf"/>
</dbReference>
<feature type="transmembrane region" description="Helical" evidence="2">
    <location>
        <begin position="107"/>
        <end position="126"/>
    </location>
</feature>
<dbReference type="PATRIC" id="fig|1469144.8.peg.4377"/>
<accession>A0A132NJ18</accession>
<keyword evidence="2" id="KW-1133">Transmembrane helix</keyword>
<gene>
    <name evidence="3" type="ORF">TH66_06725</name>
    <name evidence="4" type="ORF">TR74_05985</name>
</gene>
<dbReference type="PANTHER" id="PTHR23542">
    <property type="match status" value="1"/>
</dbReference>
<feature type="transmembrane region" description="Helical" evidence="2">
    <location>
        <begin position="275"/>
        <end position="298"/>
    </location>
</feature>
<evidence type="ECO:0000313" key="5">
    <source>
        <dbReference type="Proteomes" id="UP000070598"/>
    </source>
</evidence>
<evidence type="ECO:0000256" key="2">
    <source>
        <dbReference type="SAM" id="Phobius"/>
    </source>
</evidence>
<proteinExistence type="predicted"/>
<evidence type="ECO:0000313" key="3">
    <source>
        <dbReference type="EMBL" id="KWX04836.1"/>
    </source>
</evidence>
<dbReference type="GO" id="GO:0022857">
    <property type="term" value="F:transmembrane transporter activity"/>
    <property type="evidence" value="ECO:0007669"/>
    <property type="project" value="InterPro"/>
</dbReference>
<dbReference type="Proteomes" id="UP000070659">
    <property type="component" value="Unassembled WGS sequence"/>
</dbReference>
<feature type="transmembrane region" description="Helical" evidence="2">
    <location>
        <begin position="182"/>
        <end position="204"/>
    </location>
</feature>
<evidence type="ECO:0000313" key="6">
    <source>
        <dbReference type="Proteomes" id="UP000070659"/>
    </source>
</evidence>
<dbReference type="Pfam" id="PF07690">
    <property type="entry name" value="MFS_1"/>
    <property type="match status" value="1"/>
</dbReference>
<feature type="transmembrane region" description="Helical" evidence="2">
    <location>
        <begin position="216"/>
        <end position="233"/>
    </location>
</feature>
<feature type="region of interest" description="Disordered" evidence="1">
    <location>
        <begin position="353"/>
        <end position="381"/>
    </location>
</feature>
<sequence length="381" mass="38554">MIVPLSGRLIDRVGVRRVVPVMTLAHTVSVLSLIAAAAQSGYTILCLICAALAGVTGPPLGPAVRALWLQSPEMRRAGLALDTAFLSLSNILGPVTASALVAVHPSAGLLGVLLLTMTGGYFLLSVPERSPGPDARHGTGGLWGPLRVSAFRRLLTVMLFASSAITSVAVGLPALAEINGAGQVSGLLVGAFSVGGVIGGIAWGRRGPRHSRPHRLSMPLIGLAAAFSLLPLAGDHLAVLLAVAPLAGLPVAIVLAALAMAAADSAPAGMATEAQSWLVTANTAGSAAAAVVVTDLLARGEPRTALIVPTVLALMAAGAALLVRDGGENRAGTGSAVRVPGRDGGVAAAQMVTRSAGRGRVDRRLPRSNLRRGRRSRSEDI</sequence>
<feature type="transmembrane region" description="Helical" evidence="2">
    <location>
        <begin position="154"/>
        <end position="176"/>
    </location>
</feature>
<evidence type="ECO:0000256" key="1">
    <source>
        <dbReference type="SAM" id="MobiDB-lite"/>
    </source>
</evidence>
<dbReference type="SUPFAM" id="SSF103473">
    <property type="entry name" value="MFS general substrate transporter"/>
    <property type="match status" value="1"/>
</dbReference>
<dbReference type="Gene3D" id="1.20.1250.20">
    <property type="entry name" value="MFS general substrate transporter like domains"/>
    <property type="match status" value="2"/>
</dbReference>
<dbReference type="Proteomes" id="UP000070598">
    <property type="component" value="Unassembled WGS sequence"/>
</dbReference>
<feature type="transmembrane region" description="Helical" evidence="2">
    <location>
        <begin position="42"/>
        <end position="67"/>
    </location>
</feature>
<reference evidence="5" key="2">
    <citation type="submission" date="2015-02" db="EMBL/GenBank/DDBJ databases">
        <title>Physiological reanalysis, assessment of diazotrophy, and genome sequences of multiple isolates of Streptomyces thermoautotrophicus.</title>
        <authorList>
            <person name="MacKellar D.C."/>
            <person name="Lieber L."/>
            <person name="Norman J."/>
            <person name="Bolger A."/>
            <person name="Tobin C."/>
            <person name="Murray J.W."/>
            <person name="Friesen M."/>
            <person name="Prell J."/>
        </authorList>
    </citation>
    <scope>NUCLEOTIDE SEQUENCE [LARGE SCALE GENOMIC DNA]</scope>
    <source>
        <strain evidence="5">UBT1</strain>
    </source>
</reference>
<reference evidence="4 6" key="1">
    <citation type="submission" date="2015-02" db="EMBL/GenBank/DDBJ databases">
        <title>Physiological reanalysis, assessment of diazotrophy, and genome sequences of multiple isolates of Streptomyces thermoautotrophicus.</title>
        <authorList>
            <person name="MacKellar D.C."/>
            <person name="Lieber L."/>
            <person name="Norman J."/>
            <person name="Bolger A."/>
            <person name="Tobin C."/>
            <person name="Murray J.W."/>
            <person name="Prell J."/>
        </authorList>
    </citation>
    <scope>NUCLEOTIDE SEQUENCE [LARGE SCALE GENOMIC DNA]</scope>
    <source>
        <strain evidence="4 6">UBT1</strain>
    </source>
</reference>